<keyword evidence="1" id="KW-1133">Transmembrane helix</keyword>
<gene>
    <name evidence="2" type="ORF">GJU39_22395</name>
</gene>
<dbReference type="AlphaFoldDB" id="A0A7K0G5U3"/>
<evidence type="ECO:0000313" key="3">
    <source>
        <dbReference type="Proteomes" id="UP000487757"/>
    </source>
</evidence>
<comment type="caution">
    <text evidence="2">The sequence shown here is derived from an EMBL/GenBank/DDBJ whole genome shotgun (WGS) entry which is preliminary data.</text>
</comment>
<accession>A0A7K0G5U3</accession>
<keyword evidence="1" id="KW-0812">Transmembrane</keyword>
<evidence type="ECO:0000313" key="2">
    <source>
        <dbReference type="EMBL" id="MRX78830.1"/>
    </source>
</evidence>
<dbReference type="RefSeq" id="WP_154283226.1">
    <property type="nucleotide sequence ID" value="NZ_JBHUJQ010000001.1"/>
</dbReference>
<dbReference type="OrthoDB" id="800044at2"/>
<keyword evidence="1" id="KW-0472">Membrane</keyword>
<proteinExistence type="predicted"/>
<dbReference type="Proteomes" id="UP000487757">
    <property type="component" value="Unassembled WGS sequence"/>
</dbReference>
<sequence>MKRNLMVGKFMDRNQSIIIAYIVSMLLSTVVPGFFSTYVHVATPPNIEIGLMALLTTIFLGYLNYQQAHDRLFKDLFREFNVRYDAFNDDYQYFKKTYLEDVKMNDIKANDIKKIIDYLNLCTEEHFWFEKGRIEQTAWKVGNPACTPGRNYLLCGSYF</sequence>
<feature type="transmembrane region" description="Helical" evidence="1">
    <location>
        <begin position="20"/>
        <end position="41"/>
    </location>
</feature>
<organism evidence="2 3">
    <name type="scientific">Pedobacter petrophilus</name>
    <dbReference type="NCBI Taxonomy" id="1908241"/>
    <lineage>
        <taxon>Bacteria</taxon>
        <taxon>Pseudomonadati</taxon>
        <taxon>Bacteroidota</taxon>
        <taxon>Sphingobacteriia</taxon>
        <taxon>Sphingobacteriales</taxon>
        <taxon>Sphingobacteriaceae</taxon>
        <taxon>Pedobacter</taxon>
    </lineage>
</organism>
<keyword evidence="3" id="KW-1185">Reference proteome</keyword>
<dbReference type="EMBL" id="WKKH01000079">
    <property type="protein sequence ID" value="MRX78830.1"/>
    <property type="molecule type" value="Genomic_DNA"/>
</dbReference>
<feature type="transmembrane region" description="Helical" evidence="1">
    <location>
        <begin position="47"/>
        <end position="65"/>
    </location>
</feature>
<protein>
    <submittedName>
        <fullName evidence="2">Uncharacterized protein</fullName>
    </submittedName>
</protein>
<reference evidence="2 3" key="1">
    <citation type="submission" date="2019-11" db="EMBL/GenBank/DDBJ databases">
        <title>Pedobacter petrophilus genome.</title>
        <authorList>
            <person name="Feldbauer M.J."/>
            <person name="Newman J.D."/>
        </authorList>
    </citation>
    <scope>NUCLEOTIDE SEQUENCE [LARGE SCALE GENOMIC DNA]</scope>
    <source>
        <strain evidence="2 3">LMG 29686</strain>
    </source>
</reference>
<name>A0A7K0G5U3_9SPHI</name>
<evidence type="ECO:0000256" key="1">
    <source>
        <dbReference type="SAM" id="Phobius"/>
    </source>
</evidence>